<evidence type="ECO:0008006" key="4">
    <source>
        <dbReference type="Google" id="ProtNLM"/>
    </source>
</evidence>
<comment type="caution">
    <text evidence="2">The sequence shown here is derived from an EMBL/GenBank/DDBJ whole genome shotgun (WGS) entry which is preliminary data.</text>
</comment>
<dbReference type="EMBL" id="PGCJ01000170">
    <property type="protein sequence ID" value="PLW41320.1"/>
    <property type="molecule type" value="Genomic_DNA"/>
</dbReference>
<evidence type="ECO:0000313" key="2">
    <source>
        <dbReference type="EMBL" id="PLW41320.1"/>
    </source>
</evidence>
<evidence type="ECO:0000256" key="1">
    <source>
        <dbReference type="SAM" id="SignalP"/>
    </source>
</evidence>
<dbReference type="AlphaFoldDB" id="A0A2N5UU89"/>
<feature type="signal peptide" evidence="1">
    <location>
        <begin position="1"/>
        <end position="18"/>
    </location>
</feature>
<keyword evidence="3" id="KW-1185">Reference proteome</keyword>
<accession>A0A2N5UU89</accession>
<organism evidence="2 3">
    <name type="scientific">Puccinia coronata f. sp. avenae</name>
    <dbReference type="NCBI Taxonomy" id="200324"/>
    <lineage>
        <taxon>Eukaryota</taxon>
        <taxon>Fungi</taxon>
        <taxon>Dikarya</taxon>
        <taxon>Basidiomycota</taxon>
        <taxon>Pucciniomycotina</taxon>
        <taxon>Pucciniomycetes</taxon>
        <taxon>Pucciniales</taxon>
        <taxon>Pucciniaceae</taxon>
        <taxon>Puccinia</taxon>
    </lineage>
</organism>
<protein>
    <recommendedName>
        <fullName evidence="4">Hydrophobin</fullName>
    </recommendedName>
</protein>
<dbReference type="Proteomes" id="UP000235388">
    <property type="component" value="Unassembled WGS sequence"/>
</dbReference>
<gene>
    <name evidence="2" type="ORF">PCANC_17345</name>
</gene>
<proteinExistence type="predicted"/>
<feature type="chain" id="PRO_5014878870" description="Hydrophobin" evidence="1">
    <location>
        <begin position="19"/>
        <end position="118"/>
    </location>
</feature>
<reference evidence="2 3" key="1">
    <citation type="submission" date="2017-11" db="EMBL/GenBank/DDBJ databases">
        <title>De novo assembly and phasing of dikaryotic genomes from two isolates of Puccinia coronata f. sp. avenae, the causal agent of oat crown rust.</title>
        <authorList>
            <person name="Miller M.E."/>
            <person name="Zhang Y."/>
            <person name="Omidvar V."/>
            <person name="Sperschneider J."/>
            <person name="Schwessinger B."/>
            <person name="Raley C."/>
            <person name="Palmer J.M."/>
            <person name="Garnica D."/>
            <person name="Upadhyaya N."/>
            <person name="Rathjen J."/>
            <person name="Taylor J.M."/>
            <person name="Park R.F."/>
            <person name="Dodds P.N."/>
            <person name="Hirsch C.D."/>
            <person name="Kianian S.F."/>
            <person name="Figueroa M."/>
        </authorList>
    </citation>
    <scope>NUCLEOTIDE SEQUENCE [LARGE SCALE GENOMIC DNA]</scope>
    <source>
        <strain evidence="2">12NC29</strain>
    </source>
</reference>
<name>A0A2N5UU89_9BASI</name>
<keyword evidence="1" id="KW-0732">Signal</keyword>
<sequence length="118" mass="13118">MKLYLLLLIAYAPRHGLSQGPNFNCTCLPEQDKDKINGWCGTHATTHDPKSHQEIDAFKMQLAQPITEGDKTGFTCDHMESDNNFCCKASVDVKMSPQNLSHEDASGSLCSVVTYPLW</sequence>
<evidence type="ECO:0000313" key="3">
    <source>
        <dbReference type="Proteomes" id="UP000235388"/>
    </source>
</evidence>